<dbReference type="RefSeq" id="WP_197311728.1">
    <property type="nucleotide sequence ID" value="NZ_JADZLT010000050.1"/>
</dbReference>
<proteinExistence type="predicted"/>
<organism evidence="1 2">
    <name type="scientific">Methylobrevis albus</name>
    <dbReference type="NCBI Taxonomy" id="2793297"/>
    <lineage>
        <taxon>Bacteria</taxon>
        <taxon>Pseudomonadati</taxon>
        <taxon>Pseudomonadota</taxon>
        <taxon>Alphaproteobacteria</taxon>
        <taxon>Hyphomicrobiales</taxon>
        <taxon>Pleomorphomonadaceae</taxon>
        <taxon>Methylobrevis</taxon>
    </lineage>
</organism>
<evidence type="ECO:0000313" key="2">
    <source>
        <dbReference type="Proteomes" id="UP000631694"/>
    </source>
</evidence>
<gene>
    <name evidence="1" type="ORF">I5731_12175</name>
</gene>
<dbReference type="EMBL" id="JADZLT010000050">
    <property type="protein sequence ID" value="MBH0238583.1"/>
    <property type="molecule type" value="Genomic_DNA"/>
</dbReference>
<evidence type="ECO:0000313" key="1">
    <source>
        <dbReference type="EMBL" id="MBH0238583.1"/>
    </source>
</evidence>
<dbReference type="AlphaFoldDB" id="A0A931MX76"/>
<sequence length="175" mass="19199">MATPAADAVQAAIDGLGILARRRIEAEIIRPIHAEMKRRFGAEAAREVLRAAITEAAIAAGARFAGAEAGPVDLTSFAALQPLWRKDDALEIEVLAETPDRFDYDVTRCRYAEMYHGMGLGEIGDVLSCQRDASFCTGYNPAITMERTTTIMQGGKRCDFRYRMKGDTKPEPDGR</sequence>
<accession>A0A931MX76</accession>
<dbReference type="GO" id="GO:0016787">
    <property type="term" value="F:hydrolase activity"/>
    <property type="evidence" value="ECO:0007669"/>
    <property type="project" value="UniProtKB-KW"/>
</dbReference>
<reference evidence="1" key="1">
    <citation type="submission" date="2020-12" db="EMBL/GenBank/DDBJ databases">
        <title>Methylobrevis albus sp. nov., isolated from fresh water lack sediment.</title>
        <authorList>
            <person name="Zou Q."/>
        </authorList>
    </citation>
    <scope>NUCLEOTIDE SEQUENCE</scope>
    <source>
        <strain evidence="1">L22</strain>
    </source>
</reference>
<protein>
    <submittedName>
        <fullName evidence="1">L-2-amino-thiazoline-4-carboxylic acid hydrolase</fullName>
    </submittedName>
</protein>
<dbReference type="InterPro" id="IPR026002">
    <property type="entry name" value="ATC_hydrolase-like"/>
</dbReference>
<dbReference type="Pfam" id="PF14196">
    <property type="entry name" value="ATC_hydrolase"/>
    <property type="match status" value="1"/>
</dbReference>
<keyword evidence="1" id="KW-0378">Hydrolase</keyword>
<keyword evidence="2" id="KW-1185">Reference proteome</keyword>
<dbReference type="Proteomes" id="UP000631694">
    <property type="component" value="Unassembled WGS sequence"/>
</dbReference>
<name>A0A931MX76_9HYPH</name>
<comment type="caution">
    <text evidence="1">The sequence shown here is derived from an EMBL/GenBank/DDBJ whole genome shotgun (WGS) entry which is preliminary data.</text>
</comment>